<sequence>MMFEIIMDLTNIPTEYTIYISFLIGLIGKFIWVWKIDYHLIHTIKTKNEIDSSIKIAFQKSLDHTFVSPLLCWITKCIRKKDYSGDDTEGINSSLLTE</sequence>
<evidence type="ECO:0000313" key="3">
    <source>
        <dbReference type="Proteomes" id="UP001519293"/>
    </source>
</evidence>
<organism evidence="2 3">
    <name type="scientific">Cytobacillus eiseniae</name>
    <dbReference type="NCBI Taxonomy" id="762947"/>
    <lineage>
        <taxon>Bacteria</taxon>
        <taxon>Bacillati</taxon>
        <taxon>Bacillota</taxon>
        <taxon>Bacilli</taxon>
        <taxon>Bacillales</taxon>
        <taxon>Bacillaceae</taxon>
        <taxon>Cytobacillus</taxon>
    </lineage>
</organism>
<comment type="caution">
    <text evidence="2">The sequence shown here is derived from an EMBL/GenBank/DDBJ whole genome shotgun (WGS) entry which is preliminary data.</text>
</comment>
<dbReference type="RefSeq" id="WP_157087821.1">
    <property type="nucleotide sequence ID" value="NZ_JAGIKZ010000001.1"/>
</dbReference>
<keyword evidence="1" id="KW-0472">Membrane</keyword>
<name>A0ABS4RD20_9BACI</name>
<feature type="transmembrane region" description="Helical" evidence="1">
    <location>
        <begin position="16"/>
        <end position="34"/>
    </location>
</feature>
<dbReference type="EMBL" id="JAGIKZ010000001">
    <property type="protein sequence ID" value="MBP2239747.1"/>
    <property type="molecule type" value="Genomic_DNA"/>
</dbReference>
<keyword evidence="1" id="KW-0812">Transmembrane</keyword>
<gene>
    <name evidence="2" type="ORF">J2Z40_000300</name>
</gene>
<evidence type="ECO:0000313" key="2">
    <source>
        <dbReference type="EMBL" id="MBP2239747.1"/>
    </source>
</evidence>
<proteinExistence type="predicted"/>
<evidence type="ECO:0000256" key="1">
    <source>
        <dbReference type="SAM" id="Phobius"/>
    </source>
</evidence>
<keyword evidence="1" id="KW-1133">Transmembrane helix</keyword>
<keyword evidence="3" id="KW-1185">Reference proteome</keyword>
<protein>
    <submittedName>
        <fullName evidence="2">Uncharacterized protein</fullName>
    </submittedName>
</protein>
<dbReference type="Proteomes" id="UP001519293">
    <property type="component" value="Unassembled WGS sequence"/>
</dbReference>
<reference evidence="2 3" key="1">
    <citation type="submission" date="2021-03" db="EMBL/GenBank/DDBJ databases">
        <title>Genomic Encyclopedia of Type Strains, Phase IV (KMG-IV): sequencing the most valuable type-strain genomes for metagenomic binning, comparative biology and taxonomic classification.</title>
        <authorList>
            <person name="Goeker M."/>
        </authorList>
    </citation>
    <scope>NUCLEOTIDE SEQUENCE [LARGE SCALE GENOMIC DNA]</scope>
    <source>
        <strain evidence="2 3">DSM 26675</strain>
    </source>
</reference>
<accession>A0ABS4RD20</accession>